<feature type="region of interest" description="Disordered" evidence="1">
    <location>
        <begin position="240"/>
        <end position="265"/>
    </location>
</feature>
<dbReference type="EMBL" id="ML992505">
    <property type="protein sequence ID" value="KAF2224084.1"/>
    <property type="molecule type" value="Genomic_DNA"/>
</dbReference>
<dbReference type="OrthoDB" id="2562973at2759"/>
<evidence type="ECO:0000259" key="2">
    <source>
        <dbReference type="Pfam" id="PF22693"/>
    </source>
</evidence>
<dbReference type="InterPro" id="IPR054586">
    <property type="entry name" value="MACPF_1_fungal"/>
</dbReference>
<evidence type="ECO:0000256" key="1">
    <source>
        <dbReference type="SAM" id="MobiDB-lite"/>
    </source>
</evidence>
<reference evidence="4" key="1">
    <citation type="journal article" date="2020" name="Stud. Mycol.">
        <title>101 Dothideomycetes genomes: A test case for predicting lifestyles and emergence of pathogens.</title>
        <authorList>
            <person name="Haridas S."/>
            <person name="Albert R."/>
            <person name="Binder M."/>
            <person name="Bloem J."/>
            <person name="LaButti K."/>
            <person name="Salamov A."/>
            <person name="Andreopoulos B."/>
            <person name="Baker S."/>
            <person name="Barry K."/>
            <person name="Bills G."/>
            <person name="Bluhm B."/>
            <person name="Cannon C."/>
            <person name="Castanera R."/>
            <person name="Culley D."/>
            <person name="Daum C."/>
            <person name="Ezra D."/>
            <person name="Gonzalez J."/>
            <person name="Henrissat B."/>
            <person name="Kuo A."/>
            <person name="Liang C."/>
            <person name="Lipzen A."/>
            <person name="Lutzoni F."/>
            <person name="Magnuson J."/>
            <person name="Mondo S."/>
            <person name="Nolan M."/>
            <person name="Ohm R."/>
            <person name="Pangilinan J."/>
            <person name="Park H.-J."/>
            <person name="Ramirez L."/>
            <person name="Alfaro M."/>
            <person name="Sun H."/>
            <person name="Tritt A."/>
            <person name="Yoshinaga Y."/>
            <person name="Zwiers L.-H."/>
            <person name="Turgeon B."/>
            <person name="Goodwin S."/>
            <person name="Spatafora J."/>
            <person name="Crous P."/>
            <person name="Grigoriev I."/>
        </authorList>
    </citation>
    <scope>NUCLEOTIDE SEQUENCE [LARGE SCALE GENOMIC DNA]</scope>
    <source>
        <strain evidence="4">CECT 20119</strain>
    </source>
</reference>
<protein>
    <recommendedName>
        <fullName evidence="2">MACPF-like domain-containing protein</fullName>
    </recommendedName>
</protein>
<feature type="domain" description="MACPF-like" evidence="2">
    <location>
        <begin position="334"/>
        <end position="495"/>
    </location>
</feature>
<dbReference type="Pfam" id="PF22693">
    <property type="entry name" value="MACPF_1"/>
    <property type="match status" value="1"/>
</dbReference>
<name>A0A6A6GEB2_9PEZI</name>
<gene>
    <name evidence="3" type="ORF">BDZ85DRAFT_97203</name>
</gene>
<evidence type="ECO:0000313" key="3">
    <source>
        <dbReference type="EMBL" id="KAF2224084.1"/>
    </source>
</evidence>
<feature type="region of interest" description="Disordered" evidence="1">
    <location>
        <begin position="85"/>
        <end position="119"/>
    </location>
</feature>
<dbReference type="AlphaFoldDB" id="A0A6A6GEB2"/>
<keyword evidence="4" id="KW-1185">Reference proteome</keyword>
<sequence>MGDQPATPDEGVVAFHISIDGPPGENFPSFPSTDIGGPKTAKLKAIRTRCQISKKLFFTADGRNPINDDTTLAYFMSLSSEGQTILKGTSQTKPDQKPKDDSAEKPKDGEDTSKEAADSAPGVSIFSIKVRDGKTAQPLMALPTTSEAMNKLIAQLGTGGLQRGVLPTFSDRALMSLASDYATTPGGSDLPEPYDLKETQWDAVMSNNRALHGYYFDLEKNILVKATKRAFRLRNTADTSSYGGSDVEVSSNGEDATKQTPIYRPPIPPFYIEDNATVEVNEIRSQLQNTLAREGFNSTAVEGSLGGGQASLPISISASYETEHAWSQQKFEQSSVNSLVAVYNFPRVVVELGPESLELTDECKRDAMNVTDDNARRQFFRTYGTIFATKFSLGGFLHSTRTVTSKEKSTLDQVKDKVRTAAGISIQTPKVSGSMNVAHVESTGEETGSASLDQTSRLTWDARGGDTLLCSNPPAWASTVKNYKLWRLMNQERLISTEYLIRDVDVVAYQQLDNPGVIAVGGGGDGGGDIITDEAASTQARMTLMTALSSPGENALAQKIRDYYISSKLDGPGKIEEYNQFIKKNFPDEESTLITQGTLYGGTTIDQRVGLGLFMVTKGVLRFN</sequence>
<accession>A0A6A6GEB2</accession>
<dbReference type="Proteomes" id="UP000799538">
    <property type="component" value="Unassembled WGS sequence"/>
</dbReference>
<proteinExistence type="predicted"/>
<feature type="compositionally biased region" description="Basic and acidic residues" evidence="1">
    <location>
        <begin position="94"/>
        <end position="117"/>
    </location>
</feature>
<evidence type="ECO:0000313" key="4">
    <source>
        <dbReference type="Proteomes" id="UP000799538"/>
    </source>
</evidence>
<feature type="compositionally biased region" description="Polar residues" evidence="1">
    <location>
        <begin position="240"/>
        <end position="260"/>
    </location>
</feature>
<organism evidence="3 4">
    <name type="scientific">Elsinoe ampelina</name>
    <dbReference type="NCBI Taxonomy" id="302913"/>
    <lineage>
        <taxon>Eukaryota</taxon>
        <taxon>Fungi</taxon>
        <taxon>Dikarya</taxon>
        <taxon>Ascomycota</taxon>
        <taxon>Pezizomycotina</taxon>
        <taxon>Dothideomycetes</taxon>
        <taxon>Dothideomycetidae</taxon>
        <taxon>Myriangiales</taxon>
        <taxon>Elsinoaceae</taxon>
        <taxon>Elsinoe</taxon>
    </lineage>
</organism>